<dbReference type="InterPro" id="IPR006442">
    <property type="entry name" value="Antitoxin_Phd/YefM"/>
</dbReference>
<dbReference type="HOGENOM" id="CLU_155837_4_0_9"/>
<dbReference type="OrthoDB" id="6427at2"/>
<dbReference type="Pfam" id="PF02604">
    <property type="entry name" value="PhdYeFM_antitox"/>
    <property type="match status" value="1"/>
</dbReference>
<comment type="similarity">
    <text evidence="1 2">Belongs to the phD/YefM antitoxin family.</text>
</comment>
<gene>
    <name evidence="3" type="ORF">C823_00255</name>
</gene>
<organism evidence="3 4">
    <name type="scientific">Eubacterium plexicaudatum ASF492</name>
    <dbReference type="NCBI Taxonomy" id="1235802"/>
    <lineage>
        <taxon>Bacteria</taxon>
        <taxon>Bacillati</taxon>
        <taxon>Bacillota</taxon>
        <taxon>Clostridia</taxon>
        <taxon>Eubacteriales</taxon>
        <taxon>Eubacteriaceae</taxon>
        <taxon>Eubacterium</taxon>
    </lineage>
</organism>
<evidence type="ECO:0000313" key="4">
    <source>
        <dbReference type="Proteomes" id="UP000012589"/>
    </source>
</evidence>
<dbReference type="Proteomes" id="UP000012589">
    <property type="component" value="Unassembled WGS sequence"/>
</dbReference>
<dbReference type="PATRIC" id="fig|1235802.3.peg.267"/>
<dbReference type="SUPFAM" id="SSF143120">
    <property type="entry name" value="YefM-like"/>
    <property type="match status" value="1"/>
</dbReference>
<comment type="function">
    <text evidence="2">Antitoxin component of a type II toxin-antitoxin (TA) system.</text>
</comment>
<reference evidence="3 4" key="1">
    <citation type="journal article" date="2014" name="Genome Announc.">
        <title>Draft genome sequences of the altered schaedler flora, a defined bacterial community from gnotobiotic mice.</title>
        <authorList>
            <person name="Wannemuehler M.J."/>
            <person name="Overstreet A.M."/>
            <person name="Ward D.V."/>
            <person name="Phillips G.J."/>
        </authorList>
    </citation>
    <scope>NUCLEOTIDE SEQUENCE [LARGE SCALE GENOMIC DNA]</scope>
    <source>
        <strain evidence="3 4">ASF492</strain>
    </source>
</reference>
<name>N2BC22_9FIRM</name>
<dbReference type="eggNOG" id="ENOG50337ZC">
    <property type="taxonomic scope" value="Bacteria"/>
</dbReference>
<accession>N2BC22</accession>
<evidence type="ECO:0000256" key="2">
    <source>
        <dbReference type="RuleBase" id="RU362080"/>
    </source>
</evidence>
<sequence>MIATKQMEVRANIKKYFDIAFSGEPVIVSRKENKNVVIISESEYNELEKAKKNVEYLAKLNRADEQIKNGQVVTKTMDELLAMEE</sequence>
<dbReference type="AlphaFoldDB" id="N2BC22"/>
<dbReference type="STRING" id="1235802.C823_00255"/>
<evidence type="ECO:0000313" key="3">
    <source>
        <dbReference type="EMBL" id="EMZ37931.1"/>
    </source>
</evidence>
<evidence type="ECO:0000256" key="1">
    <source>
        <dbReference type="ARBA" id="ARBA00009981"/>
    </source>
</evidence>
<dbReference type="Gene3D" id="3.40.1620.10">
    <property type="entry name" value="YefM-like domain"/>
    <property type="match status" value="1"/>
</dbReference>
<proteinExistence type="inferred from homology"/>
<dbReference type="EMBL" id="AQFT01000009">
    <property type="protein sequence ID" value="EMZ37931.1"/>
    <property type="molecule type" value="Genomic_DNA"/>
</dbReference>
<keyword evidence="4" id="KW-1185">Reference proteome</keyword>
<comment type="caution">
    <text evidence="3">The sequence shown here is derived from an EMBL/GenBank/DDBJ whole genome shotgun (WGS) entry which is preliminary data.</text>
</comment>
<dbReference type="InterPro" id="IPR036165">
    <property type="entry name" value="YefM-like_sf"/>
</dbReference>
<protein>
    <recommendedName>
        <fullName evidence="2">Antitoxin</fullName>
    </recommendedName>
</protein>